<evidence type="ECO:0000313" key="8">
    <source>
        <dbReference type="Proteomes" id="UP000279259"/>
    </source>
</evidence>
<name>A0A427XTZ6_9TREE</name>
<dbReference type="Pfam" id="PF01321">
    <property type="entry name" value="Creatinase_N"/>
    <property type="match status" value="1"/>
</dbReference>
<dbReference type="SUPFAM" id="SSF55920">
    <property type="entry name" value="Creatinase/aminopeptidase"/>
    <property type="match status" value="1"/>
</dbReference>
<dbReference type="FunFam" id="3.90.230.10:FF:000009">
    <property type="entry name" value="xaa-Pro aminopeptidase 2"/>
    <property type="match status" value="1"/>
</dbReference>
<feature type="domain" description="Creatinase N-terminal" evidence="5">
    <location>
        <begin position="52"/>
        <end position="197"/>
    </location>
</feature>
<evidence type="ECO:0000259" key="6">
    <source>
        <dbReference type="Pfam" id="PF16188"/>
    </source>
</evidence>
<dbReference type="SUPFAM" id="SSF53092">
    <property type="entry name" value="Creatinase/prolidase N-terminal domain"/>
    <property type="match status" value="1"/>
</dbReference>
<organism evidence="7 8">
    <name type="scientific">Saitozyma podzolica</name>
    <dbReference type="NCBI Taxonomy" id="1890683"/>
    <lineage>
        <taxon>Eukaryota</taxon>
        <taxon>Fungi</taxon>
        <taxon>Dikarya</taxon>
        <taxon>Basidiomycota</taxon>
        <taxon>Agaricomycotina</taxon>
        <taxon>Tremellomycetes</taxon>
        <taxon>Tremellales</taxon>
        <taxon>Trimorphomycetaceae</taxon>
        <taxon>Saitozyma</taxon>
    </lineage>
</organism>
<dbReference type="PANTHER" id="PTHR43763:SF17">
    <property type="entry name" value="AMINOPEPTIDASE P, CYTOPLASMIC-RELATED"/>
    <property type="match status" value="1"/>
</dbReference>
<dbReference type="GO" id="GO:0004177">
    <property type="term" value="F:aminopeptidase activity"/>
    <property type="evidence" value="ECO:0007669"/>
    <property type="project" value="UniProtKB-ARBA"/>
</dbReference>
<evidence type="ECO:0008006" key="9">
    <source>
        <dbReference type="Google" id="ProtNLM"/>
    </source>
</evidence>
<dbReference type="STRING" id="1890683.A0A427XTZ6"/>
<feature type="domain" description="Peptidase M24 C-terminal" evidence="6">
    <location>
        <begin position="610"/>
        <end position="671"/>
    </location>
</feature>
<dbReference type="OrthoDB" id="9995434at2759"/>
<proteinExistence type="inferred from homology"/>
<accession>A0A427XTZ6</accession>
<dbReference type="InterPro" id="IPR029149">
    <property type="entry name" value="Creatin/AminoP/Spt16_N"/>
</dbReference>
<comment type="similarity">
    <text evidence="2">Belongs to the peptidase M24B family.</text>
</comment>
<dbReference type="Pfam" id="PF00557">
    <property type="entry name" value="Peptidase_M24"/>
    <property type="match status" value="1"/>
</dbReference>
<gene>
    <name evidence="7" type="ORF">EHS25_006013</name>
</gene>
<dbReference type="Proteomes" id="UP000279259">
    <property type="component" value="Unassembled WGS sequence"/>
</dbReference>
<evidence type="ECO:0000256" key="3">
    <source>
        <dbReference type="ARBA" id="ARBA00023211"/>
    </source>
</evidence>
<dbReference type="Pfam" id="PF16188">
    <property type="entry name" value="Peptidase_M24_C"/>
    <property type="match status" value="1"/>
</dbReference>
<comment type="caution">
    <text evidence="7">The sequence shown here is derived from an EMBL/GenBank/DDBJ whole genome shotgun (WGS) entry which is preliminary data.</text>
</comment>
<reference evidence="7 8" key="1">
    <citation type="submission" date="2018-11" db="EMBL/GenBank/DDBJ databases">
        <title>Genome sequence of Saitozyma podzolica DSM 27192.</title>
        <authorList>
            <person name="Aliyu H."/>
            <person name="Gorte O."/>
            <person name="Ochsenreither K."/>
        </authorList>
    </citation>
    <scope>NUCLEOTIDE SEQUENCE [LARGE SCALE GENOMIC DNA]</scope>
    <source>
        <strain evidence="7 8">DSM 27192</strain>
    </source>
</reference>
<dbReference type="InterPro" id="IPR050422">
    <property type="entry name" value="X-Pro_aminopeptidase_P"/>
</dbReference>
<dbReference type="Pfam" id="PF16189">
    <property type="entry name" value="Creatinase_N_2"/>
    <property type="match status" value="1"/>
</dbReference>
<dbReference type="InterPro" id="IPR000994">
    <property type="entry name" value="Pept_M24"/>
</dbReference>
<dbReference type="Gene3D" id="3.90.230.10">
    <property type="entry name" value="Creatinase/methionine aminopeptidase superfamily"/>
    <property type="match status" value="1"/>
</dbReference>
<evidence type="ECO:0000259" key="4">
    <source>
        <dbReference type="Pfam" id="PF00557"/>
    </source>
</evidence>
<dbReference type="EMBL" id="RSCD01000027">
    <property type="protein sequence ID" value="RSH82303.1"/>
    <property type="molecule type" value="Genomic_DNA"/>
</dbReference>
<dbReference type="InterPro" id="IPR036005">
    <property type="entry name" value="Creatinase/aminopeptidase-like"/>
</dbReference>
<dbReference type="Gene3D" id="3.40.350.10">
    <property type="entry name" value="Creatinase/prolidase N-terminal domain"/>
    <property type="match status" value="2"/>
</dbReference>
<dbReference type="InterPro" id="IPR000587">
    <property type="entry name" value="Creatinase_N"/>
</dbReference>
<feature type="domain" description="Peptidase M24" evidence="4">
    <location>
        <begin position="384"/>
        <end position="599"/>
    </location>
</feature>
<keyword evidence="8" id="KW-1185">Reference proteome</keyword>
<dbReference type="AlphaFoldDB" id="A0A427XTZ6"/>
<evidence type="ECO:0000259" key="5">
    <source>
        <dbReference type="Pfam" id="PF01321"/>
    </source>
</evidence>
<evidence type="ECO:0000313" key="7">
    <source>
        <dbReference type="EMBL" id="RSH82303.1"/>
    </source>
</evidence>
<comment type="cofactor">
    <cofactor evidence="1">
        <name>Mn(2+)</name>
        <dbReference type="ChEBI" id="CHEBI:29035"/>
    </cofactor>
</comment>
<dbReference type="PANTHER" id="PTHR43763">
    <property type="entry name" value="XAA-PRO AMINOPEPTIDASE 1"/>
    <property type="match status" value="1"/>
</dbReference>
<dbReference type="InterPro" id="IPR032416">
    <property type="entry name" value="Peptidase_M24_C"/>
</dbReference>
<evidence type="ECO:0000256" key="2">
    <source>
        <dbReference type="ARBA" id="ARBA00008766"/>
    </source>
</evidence>
<evidence type="ECO:0000256" key="1">
    <source>
        <dbReference type="ARBA" id="ARBA00001936"/>
    </source>
</evidence>
<keyword evidence="3" id="KW-0464">Manganese</keyword>
<sequence>MSCLYGRQKGKIHLDEKFPSSDVDLHDPDVEIKIDYPPGVDGDADADEMRRRLEKLRSEILDANLEWYVVPSEDEHQSEEVGDSDKRREYISGFTGSAGTAVAPSSSTKGKAKLFVDSRYWIQAEQQVVPDVWHVRRMGGGGPYPPPTQGWVNWLVKEVDEGARVGIDPRLVSFSLIQYIRAQLADRASTTQLIPISTNLVDRTHTPSPRSSGPLIPHPMSFAGETASSKLDRVRESLSQRRDGPDWIYLLPTLPAIAWLLNIRCPTDIPFCPVPYAYLGLTQDACVLFVDGKKVEDGSEVQNELKDAGVDVRGYGVDEVGKWVKETLSKMKEGEEDKKKVVKLWAPNECSWALSKACEDAKIDIIPCPVEPLKGIKNPVEQQGYRNAYLRDGRAMVRWMSWLEQTLVVGQRKVGEWAAAQTLTRFRREEEHFADLAYDDISASGPNAGDAASLCPQRGKDSIIDLDATYVIDSGAQYLDGTIDTTRTLYLGNDPAPEVKRAYTRVLQGHIAVSVAEFPEGMSSDWFNMLARQPLYADRLDFGHGLGHGVGSYLAVHEYPSPFPHGVSFKTGHVTTVEPGYYREGEWGIRTESVVLCKELEEQPEEGPKKWLGWERITQVPIQTSLVDWSIMSKPEIKWLNEHNTSIQEALLPLLQEDRDAQVRDWLKRASSRASAPASLASPP</sequence>
<protein>
    <recommendedName>
        <fullName evidence="9">Xaa-Pro aminopeptidase P</fullName>
    </recommendedName>
</protein>